<evidence type="ECO:0000313" key="2">
    <source>
        <dbReference type="EMBL" id="WKD48522.1"/>
    </source>
</evidence>
<evidence type="ECO:0000256" key="1">
    <source>
        <dbReference type="SAM" id="SignalP"/>
    </source>
</evidence>
<gene>
    <name evidence="2" type="ORF">M8T91_11365</name>
</gene>
<dbReference type="RefSeq" id="WP_301414281.1">
    <property type="nucleotide sequence ID" value="NZ_CP098023.1"/>
</dbReference>
<sequence>MKFVLLFISMMLPLSVLANPVPDFPFVIVTETAQEKVKPDLASIRFTLIAYEKDSEKAMASLTSSSIKMLELLKEHDISVSQLESTQIDKRTKRARKEGVYDLEILGYEVEQGFTLKLNVLEKYPAIMNALVKTDGIQGIDALFETSQEEQYKDKLIAELSEKTRNKAETLAHAQSREVKSVYGITTEGNFGQAYAIFSLEYSPTMSAMVASPDYYGMDLIMAAPEYINIQQRITAIYELK</sequence>
<dbReference type="PANTHER" id="PTHR34387:SF2">
    <property type="entry name" value="SLR1258 PROTEIN"/>
    <property type="match status" value="1"/>
</dbReference>
<reference evidence="2 3" key="1">
    <citation type="submission" date="2022-05" db="EMBL/GenBank/DDBJ databases">
        <title>Microbulbifer sp. nov., isolated from sponge.</title>
        <authorList>
            <person name="Gao L."/>
        </authorList>
    </citation>
    <scope>NUCLEOTIDE SEQUENCE [LARGE SCALE GENOMIC DNA]</scope>
    <source>
        <strain evidence="2 3">MI-G</strain>
    </source>
</reference>
<keyword evidence="1" id="KW-0732">Signal</keyword>
<keyword evidence="3" id="KW-1185">Reference proteome</keyword>
<name>A0ABY9E774_9GAMM</name>
<feature type="signal peptide" evidence="1">
    <location>
        <begin position="1"/>
        <end position="18"/>
    </location>
</feature>
<dbReference type="PANTHER" id="PTHR34387">
    <property type="entry name" value="SLR1258 PROTEIN"/>
    <property type="match status" value="1"/>
</dbReference>
<organism evidence="2 3">
    <name type="scientific">Microbulbifer spongiae</name>
    <dbReference type="NCBI Taxonomy" id="2944933"/>
    <lineage>
        <taxon>Bacteria</taxon>
        <taxon>Pseudomonadati</taxon>
        <taxon>Pseudomonadota</taxon>
        <taxon>Gammaproteobacteria</taxon>
        <taxon>Cellvibrionales</taxon>
        <taxon>Microbulbiferaceae</taxon>
        <taxon>Microbulbifer</taxon>
    </lineage>
</organism>
<feature type="chain" id="PRO_5045701883" evidence="1">
    <location>
        <begin position="19"/>
        <end position="241"/>
    </location>
</feature>
<dbReference type="Pfam" id="PF04402">
    <property type="entry name" value="SIMPL"/>
    <property type="match status" value="1"/>
</dbReference>
<dbReference type="InterPro" id="IPR052022">
    <property type="entry name" value="26kDa_periplasmic_antigen"/>
</dbReference>
<dbReference type="Proteomes" id="UP001321520">
    <property type="component" value="Chromosome"/>
</dbReference>
<protein>
    <submittedName>
        <fullName evidence="2">SIMPL domain-containing protein</fullName>
    </submittedName>
</protein>
<dbReference type="EMBL" id="CP098023">
    <property type="protein sequence ID" value="WKD48522.1"/>
    <property type="molecule type" value="Genomic_DNA"/>
</dbReference>
<accession>A0ABY9E774</accession>
<evidence type="ECO:0000313" key="3">
    <source>
        <dbReference type="Proteomes" id="UP001321520"/>
    </source>
</evidence>
<dbReference type="Gene3D" id="3.30.70.2970">
    <property type="entry name" value="Protein of unknown function (DUF541), domain 2"/>
    <property type="match status" value="1"/>
</dbReference>
<dbReference type="Gene3D" id="3.30.110.170">
    <property type="entry name" value="Protein of unknown function (DUF541), domain 1"/>
    <property type="match status" value="1"/>
</dbReference>
<proteinExistence type="predicted"/>
<dbReference type="InterPro" id="IPR007497">
    <property type="entry name" value="SIMPL/DUF541"/>
</dbReference>